<proteinExistence type="predicted"/>
<comment type="caution">
    <text evidence="2">The sequence shown here is derived from an EMBL/GenBank/DDBJ whole genome shotgun (WGS) entry which is preliminary data.</text>
</comment>
<protein>
    <submittedName>
        <fullName evidence="2">EVE domain-containing protein</fullName>
    </submittedName>
</protein>
<organism evidence="2 3">
    <name type="scientific">Candidatus Paracaedimonas acanthamoebae</name>
    <dbReference type="NCBI Taxonomy" id="244581"/>
    <lineage>
        <taxon>Bacteria</taxon>
        <taxon>Pseudomonadati</taxon>
        <taxon>Pseudomonadota</taxon>
        <taxon>Alphaproteobacteria</taxon>
        <taxon>Holosporales</taxon>
        <taxon>Caedimonadaceae</taxon>
        <taxon>Candidatus Paracaedimonas</taxon>
    </lineage>
</organism>
<dbReference type="Proteomes" id="UP000664414">
    <property type="component" value="Unassembled WGS sequence"/>
</dbReference>
<dbReference type="InterPro" id="IPR002740">
    <property type="entry name" value="EVE_domain"/>
</dbReference>
<dbReference type="Gene3D" id="3.10.590.10">
    <property type="entry name" value="ph1033 like domains"/>
    <property type="match status" value="1"/>
</dbReference>
<dbReference type="InterPro" id="IPR052181">
    <property type="entry name" value="5hmC_binding"/>
</dbReference>
<dbReference type="AlphaFoldDB" id="A0A8J7TTZ8"/>
<reference evidence="2" key="1">
    <citation type="submission" date="2021-02" db="EMBL/GenBank/DDBJ databases">
        <title>Thiocyanate and organic carbon inputs drive convergent selection for specific autotrophic Afipia and Thiobacillus strains within complex microbiomes.</title>
        <authorList>
            <person name="Huddy R.J."/>
            <person name="Sachdeva R."/>
            <person name="Kadzinga F."/>
            <person name="Kantor R.S."/>
            <person name="Harrison S.T.L."/>
            <person name="Banfield J.F."/>
        </authorList>
    </citation>
    <scope>NUCLEOTIDE SEQUENCE</scope>
    <source>
        <strain evidence="2">SCN18_10_11_15_R4_P_38_20</strain>
    </source>
</reference>
<evidence type="ECO:0000313" key="2">
    <source>
        <dbReference type="EMBL" id="MBN9412702.1"/>
    </source>
</evidence>
<dbReference type="InterPro" id="IPR047197">
    <property type="entry name" value="THYN1-like_EVE"/>
</dbReference>
<dbReference type="PANTHER" id="PTHR14087">
    <property type="entry name" value="THYMOCYTE NUCLEAR PROTEIN 1"/>
    <property type="match status" value="1"/>
</dbReference>
<feature type="domain" description="EVE" evidence="1">
    <location>
        <begin position="3"/>
        <end position="132"/>
    </location>
</feature>
<sequence length="136" mass="15784">MAKWLLKTEPGSWSWEQQVRHNVTAWDGVRNYQAANNMKRMQLNDLCFFYHSVKEKRIVGIVRVIKTSYPDPIDTTGHFVCVDVQLEKELKKPVSLSDIKKMSQFSHLPLIRQSRLSVMEIDDSSWDLLCQMGGLS</sequence>
<dbReference type="CDD" id="cd21133">
    <property type="entry name" value="EVE"/>
    <property type="match status" value="1"/>
</dbReference>
<dbReference type="Pfam" id="PF01878">
    <property type="entry name" value="EVE"/>
    <property type="match status" value="1"/>
</dbReference>
<dbReference type="InterPro" id="IPR015947">
    <property type="entry name" value="PUA-like_sf"/>
</dbReference>
<accession>A0A8J7TTZ8</accession>
<dbReference type="EMBL" id="JAFKGL010000012">
    <property type="protein sequence ID" value="MBN9412702.1"/>
    <property type="molecule type" value="Genomic_DNA"/>
</dbReference>
<evidence type="ECO:0000313" key="3">
    <source>
        <dbReference type="Proteomes" id="UP000664414"/>
    </source>
</evidence>
<dbReference type="PANTHER" id="PTHR14087:SF8">
    <property type="entry name" value="OS03G0676100 PROTEIN"/>
    <property type="match status" value="1"/>
</dbReference>
<gene>
    <name evidence="2" type="ORF">J0H12_02090</name>
</gene>
<dbReference type="SUPFAM" id="SSF88697">
    <property type="entry name" value="PUA domain-like"/>
    <property type="match status" value="1"/>
</dbReference>
<name>A0A8J7TTZ8_9PROT</name>
<evidence type="ECO:0000259" key="1">
    <source>
        <dbReference type="Pfam" id="PF01878"/>
    </source>
</evidence>